<evidence type="ECO:0000256" key="7">
    <source>
        <dbReference type="ARBA" id="ARBA00038459"/>
    </source>
</evidence>
<keyword evidence="5 8" id="KW-1133">Transmembrane helix</keyword>
<feature type="transmembrane region" description="Helical" evidence="8">
    <location>
        <begin position="135"/>
        <end position="154"/>
    </location>
</feature>
<keyword evidence="4 8" id="KW-0812">Transmembrane</keyword>
<dbReference type="Gene3D" id="1.20.1250.20">
    <property type="entry name" value="MFS general substrate transporter like domains"/>
    <property type="match status" value="1"/>
</dbReference>
<name>A0ABQ8GI42_9PEZI</name>
<organism evidence="10 11">
    <name type="scientific">Macrophomina phaseolina</name>
    <dbReference type="NCBI Taxonomy" id="35725"/>
    <lineage>
        <taxon>Eukaryota</taxon>
        <taxon>Fungi</taxon>
        <taxon>Dikarya</taxon>
        <taxon>Ascomycota</taxon>
        <taxon>Pezizomycotina</taxon>
        <taxon>Dothideomycetes</taxon>
        <taxon>Dothideomycetes incertae sedis</taxon>
        <taxon>Botryosphaeriales</taxon>
        <taxon>Botryosphaeriaceae</taxon>
        <taxon>Macrophomina</taxon>
    </lineage>
</organism>
<dbReference type="CDD" id="cd17323">
    <property type="entry name" value="MFS_Tpo1_MDR_like"/>
    <property type="match status" value="1"/>
</dbReference>
<comment type="caution">
    <text evidence="10">The sequence shown here is derived from an EMBL/GenBank/DDBJ whole genome shotgun (WGS) entry which is preliminary data.</text>
</comment>
<feature type="domain" description="Major facilitator superfamily (MFS) profile" evidence="9">
    <location>
        <begin position="70"/>
        <end position="498"/>
    </location>
</feature>
<evidence type="ECO:0000256" key="6">
    <source>
        <dbReference type="ARBA" id="ARBA00023136"/>
    </source>
</evidence>
<dbReference type="EMBL" id="JAGTJR010000007">
    <property type="protein sequence ID" value="KAH7056916.1"/>
    <property type="molecule type" value="Genomic_DNA"/>
</dbReference>
<feature type="transmembrane region" description="Helical" evidence="8">
    <location>
        <begin position="412"/>
        <end position="433"/>
    </location>
</feature>
<evidence type="ECO:0000256" key="4">
    <source>
        <dbReference type="ARBA" id="ARBA00022692"/>
    </source>
</evidence>
<evidence type="ECO:0000256" key="2">
    <source>
        <dbReference type="ARBA" id="ARBA00022448"/>
    </source>
</evidence>
<feature type="transmembrane region" description="Helical" evidence="8">
    <location>
        <begin position="440"/>
        <end position="462"/>
    </location>
</feature>
<keyword evidence="11" id="KW-1185">Reference proteome</keyword>
<feature type="transmembrane region" description="Helical" evidence="8">
    <location>
        <begin position="65"/>
        <end position="88"/>
    </location>
</feature>
<keyword evidence="2" id="KW-0813">Transport</keyword>
<dbReference type="SUPFAM" id="SSF103473">
    <property type="entry name" value="MFS general substrate transporter"/>
    <property type="match status" value="1"/>
</dbReference>
<feature type="transmembrane region" description="Helical" evidence="8">
    <location>
        <begin position="301"/>
        <end position="326"/>
    </location>
</feature>
<feature type="transmembrane region" description="Helical" evidence="8">
    <location>
        <begin position="108"/>
        <end position="128"/>
    </location>
</feature>
<dbReference type="InterPro" id="IPR020846">
    <property type="entry name" value="MFS_dom"/>
</dbReference>
<feature type="transmembrane region" description="Helical" evidence="8">
    <location>
        <begin position="338"/>
        <end position="358"/>
    </location>
</feature>
<feature type="transmembrane region" description="Helical" evidence="8">
    <location>
        <begin position="379"/>
        <end position="400"/>
    </location>
</feature>
<evidence type="ECO:0000256" key="5">
    <source>
        <dbReference type="ARBA" id="ARBA00022989"/>
    </source>
</evidence>
<keyword evidence="6 8" id="KW-0472">Membrane</keyword>
<evidence type="ECO:0000256" key="8">
    <source>
        <dbReference type="SAM" id="Phobius"/>
    </source>
</evidence>
<evidence type="ECO:0000256" key="3">
    <source>
        <dbReference type="ARBA" id="ARBA00022475"/>
    </source>
</evidence>
<feature type="transmembrane region" description="Helical" evidence="8">
    <location>
        <begin position="160"/>
        <end position="186"/>
    </location>
</feature>
<reference evidence="10 11" key="1">
    <citation type="journal article" date="2021" name="Nat. Commun.">
        <title>Genetic determinants of endophytism in the Arabidopsis root mycobiome.</title>
        <authorList>
            <person name="Mesny F."/>
            <person name="Miyauchi S."/>
            <person name="Thiergart T."/>
            <person name="Pickel B."/>
            <person name="Atanasova L."/>
            <person name="Karlsson M."/>
            <person name="Huettel B."/>
            <person name="Barry K.W."/>
            <person name="Haridas S."/>
            <person name="Chen C."/>
            <person name="Bauer D."/>
            <person name="Andreopoulos W."/>
            <person name="Pangilinan J."/>
            <person name="LaButti K."/>
            <person name="Riley R."/>
            <person name="Lipzen A."/>
            <person name="Clum A."/>
            <person name="Drula E."/>
            <person name="Henrissat B."/>
            <person name="Kohler A."/>
            <person name="Grigoriev I.V."/>
            <person name="Martin F.M."/>
            <person name="Hacquard S."/>
        </authorList>
    </citation>
    <scope>NUCLEOTIDE SEQUENCE [LARGE SCALE GENOMIC DNA]</scope>
    <source>
        <strain evidence="10 11">MPI-SDFR-AT-0080</strain>
    </source>
</reference>
<evidence type="ECO:0000259" key="9">
    <source>
        <dbReference type="PROSITE" id="PS50850"/>
    </source>
</evidence>
<dbReference type="PANTHER" id="PTHR23502:SF186">
    <property type="entry name" value="MAJOR FACILITATOR SUPERFAMILY (MFS) PROFILE DOMAIN-CONTAINING PROTEIN"/>
    <property type="match status" value="1"/>
</dbReference>
<evidence type="ECO:0000313" key="11">
    <source>
        <dbReference type="Proteomes" id="UP000774617"/>
    </source>
</evidence>
<sequence>MGEEKPLTQQTVPVHPQHSKLSPIKEKVNLNALSSQYEGTGTADDPFVVQWIHGEMQNPLLWKDWYKWFIALSMASTTLCVSFCSSAYSGGISGIKEDLGASHELATLGLSLFVLGFGLGPLIWAPLSEMYGRRIVFFVTFGALTCFNVGTAVAPNIETIVVLRLLGGTFGSSPFTNAGGVIADIFNTRERGLAMCIFAAAPFMGPVIGPLIGGFLGETEGWRWIQGLMAIFSGFVWIFISLAVPETYSPVLLKRRAAELSRLTGKVYRSEAEVNRKTATLKDALYTNLSRPWVLLFREPIVFLLSFYMAVIYGTLYMLFAAYPIVYQQHRGWSAGVAGLPFIGVAVGMLGAVAYCIWVDNPRYLRVVDEHEGSAPPEARLPPSLLGAIALPIGLFMFAWTNGPSLPWAPSVIAGAPFGFAMLVVFLSIMNYLVDSYTIYAASVLAANSVFRAIFGAVFPLFTRQMYSALGIHWASTIPAFLALICLPFPFLFYRFGERIRRKCKYSAIAAASVATQQKISSVREPSRTV</sequence>
<dbReference type="InterPro" id="IPR036259">
    <property type="entry name" value="MFS_trans_sf"/>
</dbReference>
<dbReference type="PROSITE" id="PS50850">
    <property type="entry name" value="MFS"/>
    <property type="match status" value="1"/>
</dbReference>
<gene>
    <name evidence="10" type="ORF">B0J12DRAFT_708985</name>
</gene>
<comment type="subcellular location">
    <subcellularLocation>
        <location evidence="1">Cell membrane</location>
        <topology evidence="1">Multi-pass membrane protein</topology>
    </subcellularLocation>
</comment>
<evidence type="ECO:0000313" key="10">
    <source>
        <dbReference type="EMBL" id="KAH7056916.1"/>
    </source>
</evidence>
<keyword evidence="3" id="KW-1003">Cell membrane</keyword>
<dbReference type="Proteomes" id="UP000774617">
    <property type="component" value="Unassembled WGS sequence"/>
</dbReference>
<dbReference type="PANTHER" id="PTHR23502">
    <property type="entry name" value="MAJOR FACILITATOR SUPERFAMILY"/>
    <property type="match status" value="1"/>
</dbReference>
<comment type="similarity">
    <text evidence="7">Belongs to the major facilitator superfamily. DHA1 family. Polyamines/proton antiporter (TC 2.A.1.2.16) subfamily.</text>
</comment>
<protein>
    <submittedName>
        <fullName evidence="10">MFS general substrate transporter</fullName>
    </submittedName>
</protein>
<feature type="transmembrane region" description="Helical" evidence="8">
    <location>
        <begin position="224"/>
        <end position="245"/>
    </location>
</feature>
<dbReference type="Pfam" id="PF07690">
    <property type="entry name" value="MFS_1"/>
    <property type="match status" value="1"/>
</dbReference>
<accession>A0ABQ8GI42</accession>
<feature type="transmembrane region" description="Helical" evidence="8">
    <location>
        <begin position="193"/>
        <end position="212"/>
    </location>
</feature>
<evidence type="ECO:0000256" key="1">
    <source>
        <dbReference type="ARBA" id="ARBA00004651"/>
    </source>
</evidence>
<feature type="transmembrane region" description="Helical" evidence="8">
    <location>
        <begin position="474"/>
        <end position="494"/>
    </location>
</feature>
<dbReference type="InterPro" id="IPR011701">
    <property type="entry name" value="MFS"/>
</dbReference>
<proteinExistence type="inferred from homology"/>